<evidence type="ECO:0000313" key="1">
    <source>
        <dbReference type="EMBL" id="GAA0142834.1"/>
    </source>
</evidence>
<dbReference type="EMBL" id="BAABME010000446">
    <property type="protein sequence ID" value="GAA0142834.1"/>
    <property type="molecule type" value="Genomic_DNA"/>
</dbReference>
<protein>
    <submittedName>
        <fullName evidence="1">Uncharacterized protein</fullName>
    </submittedName>
</protein>
<sequence>MQLSPFSIHTDIINPISPPSYYEDGGGGDTGSCNKISESVVDLDEFHSDDSFSSAPSLMANGLVSTWKISMLAQLSTRIYQKKANHFVL</sequence>
<name>A0AAV3NUB6_LITER</name>
<organism evidence="1 2">
    <name type="scientific">Lithospermum erythrorhizon</name>
    <name type="common">Purple gromwell</name>
    <name type="synonym">Lithospermum officinale var. erythrorhizon</name>
    <dbReference type="NCBI Taxonomy" id="34254"/>
    <lineage>
        <taxon>Eukaryota</taxon>
        <taxon>Viridiplantae</taxon>
        <taxon>Streptophyta</taxon>
        <taxon>Embryophyta</taxon>
        <taxon>Tracheophyta</taxon>
        <taxon>Spermatophyta</taxon>
        <taxon>Magnoliopsida</taxon>
        <taxon>eudicotyledons</taxon>
        <taxon>Gunneridae</taxon>
        <taxon>Pentapetalae</taxon>
        <taxon>asterids</taxon>
        <taxon>lamiids</taxon>
        <taxon>Boraginales</taxon>
        <taxon>Boraginaceae</taxon>
        <taxon>Boraginoideae</taxon>
        <taxon>Lithospermeae</taxon>
        <taxon>Lithospermum</taxon>
    </lineage>
</organism>
<evidence type="ECO:0000313" key="2">
    <source>
        <dbReference type="Proteomes" id="UP001454036"/>
    </source>
</evidence>
<proteinExistence type="predicted"/>
<keyword evidence="2" id="KW-1185">Reference proteome</keyword>
<gene>
    <name evidence="1" type="ORF">LIER_03647</name>
</gene>
<reference evidence="1 2" key="1">
    <citation type="submission" date="2024-01" db="EMBL/GenBank/DDBJ databases">
        <title>The complete chloroplast genome sequence of Lithospermum erythrorhizon: insights into the phylogenetic relationship among Boraginaceae species and the maternal lineages of purple gromwells.</title>
        <authorList>
            <person name="Okada T."/>
            <person name="Watanabe K."/>
        </authorList>
    </citation>
    <scope>NUCLEOTIDE SEQUENCE [LARGE SCALE GENOMIC DNA]</scope>
</reference>
<dbReference type="AlphaFoldDB" id="A0AAV3NUB6"/>
<accession>A0AAV3NUB6</accession>
<comment type="caution">
    <text evidence="1">The sequence shown here is derived from an EMBL/GenBank/DDBJ whole genome shotgun (WGS) entry which is preliminary data.</text>
</comment>
<dbReference type="Proteomes" id="UP001454036">
    <property type="component" value="Unassembled WGS sequence"/>
</dbReference>